<comment type="caution">
    <text evidence="1">The sequence shown here is derived from an EMBL/GenBank/DDBJ whole genome shotgun (WGS) entry which is preliminary data.</text>
</comment>
<dbReference type="Proteomes" id="UP000789702">
    <property type="component" value="Unassembled WGS sequence"/>
</dbReference>
<organism evidence="1 2">
    <name type="scientific">Dentiscutata heterogama</name>
    <dbReference type="NCBI Taxonomy" id="1316150"/>
    <lineage>
        <taxon>Eukaryota</taxon>
        <taxon>Fungi</taxon>
        <taxon>Fungi incertae sedis</taxon>
        <taxon>Mucoromycota</taxon>
        <taxon>Glomeromycotina</taxon>
        <taxon>Glomeromycetes</taxon>
        <taxon>Diversisporales</taxon>
        <taxon>Gigasporaceae</taxon>
        <taxon>Dentiscutata</taxon>
    </lineage>
</organism>
<accession>A0ACA9QHQ5</accession>
<reference evidence="1" key="1">
    <citation type="submission" date="2021-06" db="EMBL/GenBank/DDBJ databases">
        <authorList>
            <person name="Kallberg Y."/>
            <person name="Tangrot J."/>
            <person name="Rosling A."/>
        </authorList>
    </citation>
    <scope>NUCLEOTIDE SEQUENCE</scope>
    <source>
        <strain evidence="1">IL203A</strain>
    </source>
</reference>
<feature type="non-terminal residue" evidence="1">
    <location>
        <position position="1"/>
    </location>
</feature>
<name>A0ACA9QHQ5_9GLOM</name>
<dbReference type="EMBL" id="CAJVPU010046940">
    <property type="protein sequence ID" value="CAG8752656.1"/>
    <property type="molecule type" value="Genomic_DNA"/>
</dbReference>
<gene>
    <name evidence="1" type="ORF">DHETER_LOCUS14742</name>
</gene>
<evidence type="ECO:0000313" key="2">
    <source>
        <dbReference type="Proteomes" id="UP000789702"/>
    </source>
</evidence>
<keyword evidence="2" id="KW-1185">Reference proteome</keyword>
<protein>
    <submittedName>
        <fullName evidence="1">13768_t:CDS:1</fullName>
    </submittedName>
</protein>
<evidence type="ECO:0000313" key="1">
    <source>
        <dbReference type="EMBL" id="CAG8752656.1"/>
    </source>
</evidence>
<sequence>DNAITFQLTNTICQSPNGAISDSNFIFRSPNTGYLASFETAKT</sequence>
<proteinExistence type="predicted"/>